<dbReference type="RefSeq" id="WP_253480359.1">
    <property type="nucleotide sequence ID" value="NZ_JALJXV010000007.1"/>
</dbReference>
<protein>
    <recommendedName>
        <fullName evidence="3">DUF3581 family protein</fullName>
    </recommendedName>
</protein>
<keyword evidence="2" id="KW-1185">Reference proteome</keyword>
<accession>A0AAE3KD84</accession>
<dbReference type="AlphaFoldDB" id="A0AAE3KD84"/>
<dbReference type="InterPro" id="IPR021974">
    <property type="entry name" value="DUF3581"/>
</dbReference>
<dbReference type="Proteomes" id="UP001205843">
    <property type="component" value="Unassembled WGS sequence"/>
</dbReference>
<reference evidence="1" key="1">
    <citation type="submission" date="2022-03" db="EMBL/GenBank/DDBJ databases">
        <title>Genomic Encyclopedia of Type Strains, Phase III (KMG-III): the genomes of soil and plant-associated and newly described type strains.</title>
        <authorList>
            <person name="Whitman W."/>
        </authorList>
    </citation>
    <scope>NUCLEOTIDE SEQUENCE</scope>
    <source>
        <strain evidence="1">ANL 6-2</strain>
    </source>
</reference>
<evidence type="ECO:0008006" key="3">
    <source>
        <dbReference type="Google" id="ProtNLM"/>
    </source>
</evidence>
<name>A0AAE3KD84_9GAMM</name>
<organism evidence="1 2">
    <name type="scientific">Natronocella acetinitrilica</name>
    <dbReference type="NCBI Taxonomy" id="414046"/>
    <lineage>
        <taxon>Bacteria</taxon>
        <taxon>Pseudomonadati</taxon>
        <taxon>Pseudomonadota</taxon>
        <taxon>Gammaproteobacteria</taxon>
        <taxon>Chromatiales</taxon>
        <taxon>Ectothiorhodospiraceae</taxon>
        <taxon>Natronocella</taxon>
    </lineage>
</organism>
<evidence type="ECO:0000313" key="1">
    <source>
        <dbReference type="EMBL" id="MCP1675963.1"/>
    </source>
</evidence>
<sequence length="247" mass="27598">MSYKDPKTMGQFPQEFFRLVDGEVLISPAQASRFAKDVAGDWNPIHDEGAKRFCVPGDLLFAIVLSRYGLSPGMQFTFTGMVGENQPLILPEAPDSVIEVKDGNGKVYMRVERQGTPVNDPAIVEGFVRRYVAFSGRNFPHYLKPLMAEHGVMFNPDRPMVIYDSMGFELDLSDADHLDLEFAHAELDVRGRRGSARLDFSVSAAGQPLGAGSKTLTISGLQPYDEERLQAFIADFTQRIEAYRRTR</sequence>
<dbReference type="Pfam" id="PF12119">
    <property type="entry name" value="DUF3581"/>
    <property type="match status" value="1"/>
</dbReference>
<evidence type="ECO:0000313" key="2">
    <source>
        <dbReference type="Proteomes" id="UP001205843"/>
    </source>
</evidence>
<dbReference type="EMBL" id="JALJXV010000007">
    <property type="protein sequence ID" value="MCP1675963.1"/>
    <property type="molecule type" value="Genomic_DNA"/>
</dbReference>
<gene>
    <name evidence="1" type="ORF">J2T57_003118</name>
</gene>
<proteinExistence type="predicted"/>
<comment type="caution">
    <text evidence="1">The sequence shown here is derived from an EMBL/GenBank/DDBJ whole genome shotgun (WGS) entry which is preliminary data.</text>
</comment>